<keyword evidence="5" id="KW-0030">Aminoacyl-tRNA synthetase</keyword>
<evidence type="ECO:0000256" key="2">
    <source>
        <dbReference type="ARBA" id="ARBA00022598"/>
    </source>
</evidence>
<organism evidence="10 11">
    <name type="scientific">Sporothrix stenoceras</name>
    <dbReference type="NCBI Taxonomy" id="5173"/>
    <lineage>
        <taxon>Eukaryota</taxon>
        <taxon>Fungi</taxon>
        <taxon>Dikarya</taxon>
        <taxon>Ascomycota</taxon>
        <taxon>Pezizomycotina</taxon>
        <taxon>Sordariomycetes</taxon>
        <taxon>Sordariomycetidae</taxon>
        <taxon>Ophiostomatales</taxon>
        <taxon>Ophiostomataceae</taxon>
        <taxon>Sporothrix</taxon>
    </lineage>
</organism>
<keyword evidence="3" id="KW-0547">Nucleotide-binding</keyword>
<feature type="region of interest" description="Disordered" evidence="8">
    <location>
        <begin position="105"/>
        <end position="135"/>
    </location>
</feature>
<evidence type="ECO:0000313" key="11">
    <source>
        <dbReference type="Proteomes" id="UP001583186"/>
    </source>
</evidence>
<dbReference type="PROSITE" id="PS50862">
    <property type="entry name" value="AA_TRNA_LIGASE_II"/>
    <property type="match status" value="1"/>
</dbReference>
<feature type="region of interest" description="Disordered" evidence="8">
    <location>
        <begin position="37"/>
        <end position="62"/>
    </location>
</feature>
<dbReference type="InterPro" id="IPR002314">
    <property type="entry name" value="aa-tRNA-synt_IIb"/>
</dbReference>
<comment type="caution">
    <text evidence="10">The sequence shown here is derived from an EMBL/GenBank/DDBJ whole genome shotgun (WGS) entry which is preliminary data.</text>
</comment>
<sequence>MRFVSRSCLPSSALLRATASSSTARPATIRLLFRSYSSETPDAPPQPSPPSQPLPPPGPQPTIDVKAIRFNPQQYSENCVRRNYAAMADYPQRIVDLHQQLEQKKKDNLSLRRSANRSKKQMVGPQGEETPGREDLIEEARKTKKELAAAKAAEKALGDEINGLALALPNLTSSDTPDREQAVLSYINCDGETSTSTSENQGQGEASLANEGAGKPTTEFGTPSPSIIFKTAPDTWRSHADIGTEMGILEFPAAAAASGWGWYYLLGDGARLEQALVQYALNVAHRHGWQIVSPPSIVRNGIAAACGFQPRDQGDEQQIYTLEGLPLSLTATAEIPIAALYADATIDVSPEKPIRCAAVSRCYRAEAGSRGTSTKGLYRVHEFTKVEMFAWTTPDLEDSTDTFNELVDVQTEILSSLDLPCRVLEMPATDLGASAYRKIDIEAFFPGRVRAPKAKDGSSGVYTYSTGWGEVTSASICTDYQTRRLATRTRDSTDAGSWLTFPWTINGTALAVPRIIAAILENGWDEATKTVAIPECLWPWMDGQERLGKPEDLAKLVVPEPEVSSDSN</sequence>
<dbReference type="Pfam" id="PF02403">
    <property type="entry name" value="Seryl_tRNA_N"/>
    <property type="match status" value="1"/>
</dbReference>
<dbReference type="InterPro" id="IPR045864">
    <property type="entry name" value="aa-tRNA-synth_II/BPL/LPL"/>
</dbReference>
<dbReference type="Gene3D" id="3.30.930.10">
    <property type="entry name" value="Bira Bifunctional Protein, Domain 2"/>
    <property type="match status" value="1"/>
</dbReference>
<evidence type="ECO:0000256" key="8">
    <source>
        <dbReference type="SAM" id="MobiDB-lite"/>
    </source>
</evidence>
<feature type="compositionally biased region" description="Polar residues" evidence="8">
    <location>
        <begin position="192"/>
        <end position="204"/>
    </location>
</feature>
<dbReference type="GO" id="GO:0004828">
    <property type="term" value="F:serine-tRNA ligase activity"/>
    <property type="evidence" value="ECO:0007669"/>
    <property type="project" value="UniProtKB-EC"/>
</dbReference>
<dbReference type="Pfam" id="PF00587">
    <property type="entry name" value="tRNA-synt_2b"/>
    <property type="match status" value="1"/>
</dbReference>
<dbReference type="SUPFAM" id="SSF55681">
    <property type="entry name" value="Class II aaRS and biotin synthetases"/>
    <property type="match status" value="1"/>
</dbReference>
<feature type="domain" description="Aminoacyl-transfer RNA synthetases class-II family profile" evidence="9">
    <location>
        <begin position="268"/>
        <end position="534"/>
    </location>
</feature>
<gene>
    <name evidence="10" type="primary">DIA4</name>
    <name evidence="10" type="ORF">Sste5346_009068</name>
</gene>
<evidence type="ECO:0000256" key="6">
    <source>
        <dbReference type="ARBA" id="ARBA00031113"/>
    </source>
</evidence>
<dbReference type="Proteomes" id="UP001583186">
    <property type="component" value="Unassembled WGS sequence"/>
</dbReference>
<protein>
    <recommendedName>
        <fullName evidence="1">serine--tRNA ligase</fullName>
        <ecNumber evidence="1">6.1.1.11</ecNumber>
    </recommendedName>
    <alternativeName>
        <fullName evidence="6">Seryl-tRNA synthetase</fullName>
    </alternativeName>
    <alternativeName>
        <fullName evidence="7">Seryl-tRNA(Ser) synthetase</fullName>
    </alternativeName>
</protein>
<dbReference type="NCBIfam" id="TIGR00414">
    <property type="entry name" value="serS"/>
    <property type="match status" value="1"/>
</dbReference>
<evidence type="ECO:0000256" key="5">
    <source>
        <dbReference type="ARBA" id="ARBA00023146"/>
    </source>
</evidence>
<dbReference type="EMBL" id="JAWCUI010000078">
    <property type="protein sequence ID" value="KAL1889210.1"/>
    <property type="molecule type" value="Genomic_DNA"/>
</dbReference>
<keyword evidence="4" id="KW-0067">ATP-binding</keyword>
<dbReference type="SUPFAM" id="SSF46589">
    <property type="entry name" value="tRNA-binding arm"/>
    <property type="match status" value="1"/>
</dbReference>
<dbReference type="PANTHER" id="PTHR11778">
    <property type="entry name" value="SERYL-TRNA SYNTHETASE"/>
    <property type="match status" value="1"/>
</dbReference>
<proteinExistence type="predicted"/>
<evidence type="ECO:0000259" key="9">
    <source>
        <dbReference type="PROSITE" id="PS50862"/>
    </source>
</evidence>
<dbReference type="InterPro" id="IPR006195">
    <property type="entry name" value="aa-tRNA-synth_II"/>
</dbReference>
<dbReference type="InterPro" id="IPR042103">
    <property type="entry name" value="SerRS_1_N_sf"/>
</dbReference>
<keyword evidence="2 10" id="KW-0436">Ligase</keyword>
<keyword evidence="11" id="KW-1185">Reference proteome</keyword>
<evidence type="ECO:0000256" key="3">
    <source>
        <dbReference type="ARBA" id="ARBA00022741"/>
    </source>
</evidence>
<evidence type="ECO:0000256" key="4">
    <source>
        <dbReference type="ARBA" id="ARBA00022840"/>
    </source>
</evidence>
<evidence type="ECO:0000256" key="1">
    <source>
        <dbReference type="ARBA" id="ARBA00012840"/>
    </source>
</evidence>
<dbReference type="InterPro" id="IPR015866">
    <property type="entry name" value="Ser-tRNA-synth_1_N"/>
</dbReference>
<evidence type="ECO:0000313" key="10">
    <source>
        <dbReference type="EMBL" id="KAL1889210.1"/>
    </source>
</evidence>
<dbReference type="InterPro" id="IPR002317">
    <property type="entry name" value="Ser-tRNA-ligase_type_1"/>
</dbReference>
<dbReference type="PRINTS" id="PR00981">
    <property type="entry name" value="TRNASYNTHSER"/>
</dbReference>
<dbReference type="EC" id="6.1.1.11" evidence="1"/>
<dbReference type="Gene3D" id="1.10.287.40">
    <property type="entry name" value="Serine-tRNA synthetase, tRNA binding domain"/>
    <property type="match status" value="1"/>
</dbReference>
<feature type="region of interest" description="Disordered" evidence="8">
    <location>
        <begin position="192"/>
        <end position="224"/>
    </location>
</feature>
<dbReference type="InterPro" id="IPR010978">
    <property type="entry name" value="tRNA-bd_arm"/>
</dbReference>
<evidence type="ECO:0000256" key="7">
    <source>
        <dbReference type="ARBA" id="ARBA00034892"/>
    </source>
</evidence>
<name>A0ABR3YLH4_9PEZI</name>
<reference evidence="10 11" key="1">
    <citation type="journal article" date="2024" name="IMA Fungus">
        <title>IMA Genome - F19 : A genome assembly and annotation guide to empower mycologists, including annotated draft genome sequences of Ceratocystis pirilliformis, Diaporthe australafricana, Fusarium ophioides, Paecilomyces lecythidis, and Sporothrix stenoceras.</title>
        <authorList>
            <person name="Aylward J."/>
            <person name="Wilson A.M."/>
            <person name="Visagie C.M."/>
            <person name="Spraker J."/>
            <person name="Barnes I."/>
            <person name="Buitendag C."/>
            <person name="Ceriani C."/>
            <person name="Del Mar Angel L."/>
            <person name="du Plessis D."/>
            <person name="Fuchs T."/>
            <person name="Gasser K."/>
            <person name="Kramer D."/>
            <person name="Li W."/>
            <person name="Munsamy K."/>
            <person name="Piso A."/>
            <person name="Price J.L."/>
            <person name="Sonnekus B."/>
            <person name="Thomas C."/>
            <person name="van der Nest A."/>
            <person name="van Dijk A."/>
            <person name="van Heerden A."/>
            <person name="van Vuuren N."/>
            <person name="Yilmaz N."/>
            <person name="Duong T.A."/>
            <person name="van der Merwe N.A."/>
            <person name="Wingfield M.J."/>
            <person name="Wingfield B.D."/>
        </authorList>
    </citation>
    <scope>NUCLEOTIDE SEQUENCE [LARGE SCALE GENOMIC DNA]</scope>
    <source>
        <strain evidence="10 11">CMW 5346</strain>
    </source>
</reference>
<feature type="compositionally biased region" description="Pro residues" evidence="8">
    <location>
        <begin position="42"/>
        <end position="60"/>
    </location>
</feature>
<accession>A0ABR3YLH4</accession>